<dbReference type="SUPFAM" id="SSF52833">
    <property type="entry name" value="Thioredoxin-like"/>
    <property type="match status" value="1"/>
</dbReference>
<name>A0A6J4KGH9_9BACT</name>
<dbReference type="EMBL" id="CADCTV010000154">
    <property type="protein sequence ID" value="CAA9304474.1"/>
    <property type="molecule type" value="Genomic_DNA"/>
</dbReference>
<dbReference type="GO" id="GO:0016491">
    <property type="term" value="F:oxidoreductase activity"/>
    <property type="evidence" value="ECO:0007669"/>
    <property type="project" value="InterPro"/>
</dbReference>
<dbReference type="InterPro" id="IPR036249">
    <property type="entry name" value="Thioredoxin-like_sf"/>
</dbReference>
<dbReference type="InterPro" id="IPR013766">
    <property type="entry name" value="Thioredoxin_domain"/>
</dbReference>
<sequence length="156" mass="16945">MGLQQGDAAPDVTLVSSEMKPVQLADEWKQGPVVLLFFPLAFTSTCTEELCTMRDDIGAYTGLNARVIATSVDSPFVLQRYKQEVGADYLFASDFNREASTAFGVLRESPLGPGLRNASDRAAFVIGRDGAIRYAWHSSNPSLLPPFDEIKQALAA</sequence>
<dbReference type="GO" id="GO:0016209">
    <property type="term" value="F:antioxidant activity"/>
    <property type="evidence" value="ECO:0007669"/>
    <property type="project" value="InterPro"/>
</dbReference>
<evidence type="ECO:0000259" key="2">
    <source>
        <dbReference type="PROSITE" id="PS51352"/>
    </source>
</evidence>
<dbReference type="AlphaFoldDB" id="A0A6J4KGH9"/>
<proteinExistence type="predicted"/>
<reference evidence="3" key="1">
    <citation type="submission" date="2020-02" db="EMBL/GenBank/DDBJ databases">
        <authorList>
            <person name="Meier V. D."/>
        </authorList>
    </citation>
    <scope>NUCLEOTIDE SEQUENCE</scope>
    <source>
        <strain evidence="3">AVDCRST_MAG89</strain>
    </source>
</reference>
<dbReference type="PROSITE" id="PS51352">
    <property type="entry name" value="THIOREDOXIN_2"/>
    <property type="match status" value="1"/>
</dbReference>
<feature type="domain" description="Thioredoxin" evidence="2">
    <location>
        <begin position="3"/>
        <end position="156"/>
    </location>
</feature>
<protein>
    <submittedName>
        <fullName evidence="3">Alkyl hydroperoxide reductase subunit C-like protein</fullName>
    </submittedName>
</protein>
<dbReference type="Pfam" id="PF00578">
    <property type="entry name" value="AhpC-TSA"/>
    <property type="match status" value="1"/>
</dbReference>
<evidence type="ECO:0000313" key="3">
    <source>
        <dbReference type="EMBL" id="CAA9304474.1"/>
    </source>
</evidence>
<dbReference type="InterPro" id="IPR050455">
    <property type="entry name" value="Tpx_Peroxidase_subfamily"/>
</dbReference>
<keyword evidence="1" id="KW-0676">Redox-active center</keyword>
<dbReference type="InterPro" id="IPR000866">
    <property type="entry name" value="AhpC/TSA"/>
</dbReference>
<evidence type="ECO:0000256" key="1">
    <source>
        <dbReference type="ARBA" id="ARBA00023284"/>
    </source>
</evidence>
<gene>
    <name evidence="3" type="ORF">AVDCRST_MAG89-708</name>
</gene>
<dbReference type="Gene3D" id="3.40.30.10">
    <property type="entry name" value="Glutaredoxin"/>
    <property type="match status" value="1"/>
</dbReference>
<accession>A0A6J4KGH9</accession>
<dbReference type="PANTHER" id="PTHR43110">
    <property type="entry name" value="THIOL PEROXIDASE"/>
    <property type="match status" value="1"/>
</dbReference>
<dbReference type="PANTHER" id="PTHR43110:SF1">
    <property type="entry name" value="THIOL PEROXIDASE"/>
    <property type="match status" value="1"/>
</dbReference>
<organism evidence="3">
    <name type="scientific">uncultured Gemmatimonadota bacterium</name>
    <dbReference type="NCBI Taxonomy" id="203437"/>
    <lineage>
        <taxon>Bacteria</taxon>
        <taxon>Pseudomonadati</taxon>
        <taxon>Gemmatimonadota</taxon>
        <taxon>environmental samples</taxon>
    </lineage>
</organism>